<keyword evidence="2" id="KW-0812">Transmembrane</keyword>
<dbReference type="WBParaSite" id="nRc.2.0.1.t32753-RA">
    <property type="protein sequence ID" value="nRc.2.0.1.t32753-RA"/>
    <property type="gene ID" value="nRc.2.0.1.g32753"/>
</dbReference>
<feature type="region of interest" description="Disordered" evidence="1">
    <location>
        <begin position="194"/>
        <end position="223"/>
    </location>
</feature>
<feature type="transmembrane region" description="Helical" evidence="2">
    <location>
        <begin position="44"/>
        <end position="65"/>
    </location>
</feature>
<organism evidence="3 4">
    <name type="scientific">Romanomermis culicivorax</name>
    <name type="common">Nematode worm</name>
    <dbReference type="NCBI Taxonomy" id="13658"/>
    <lineage>
        <taxon>Eukaryota</taxon>
        <taxon>Metazoa</taxon>
        <taxon>Ecdysozoa</taxon>
        <taxon>Nematoda</taxon>
        <taxon>Enoplea</taxon>
        <taxon>Dorylaimia</taxon>
        <taxon>Mermithida</taxon>
        <taxon>Mermithoidea</taxon>
        <taxon>Mermithidae</taxon>
        <taxon>Romanomermis</taxon>
    </lineage>
</organism>
<feature type="transmembrane region" description="Helical" evidence="2">
    <location>
        <begin position="163"/>
        <end position="180"/>
    </location>
</feature>
<evidence type="ECO:0000256" key="2">
    <source>
        <dbReference type="SAM" id="Phobius"/>
    </source>
</evidence>
<keyword evidence="2" id="KW-0472">Membrane</keyword>
<reference evidence="4" key="1">
    <citation type="submission" date="2022-11" db="UniProtKB">
        <authorList>
            <consortium name="WormBaseParasite"/>
        </authorList>
    </citation>
    <scope>IDENTIFICATION</scope>
</reference>
<proteinExistence type="predicted"/>
<sequence length="223" mass="25346">MISPSKYNNHWSLKNAQQLIEVDSQKLLADNDSQLKRQNDVLKLIHHLARCQILFSVTFIIYGILKFEDYQSSIYEPDYARMCAASLVAGCLGSMTGFLGLWAVYKFHWRGLMVAYLVAGILGSVAYLLLLIRMAAWMGTSEKYDDRAEKSVSKNNPDADSTTVFYVYLMALLLCVGAELELSHHIDVRVEDPPMKRSKKSFKKIEKTEQSLDSSNPPEKIIR</sequence>
<dbReference type="Proteomes" id="UP000887565">
    <property type="component" value="Unplaced"/>
</dbReference>
<evidence type="ECO:0000313" key="3">
    <source>
        <dbReference type="Proteomes" id="UP000887565"/>
    </source>
</evidence>
<keyword evidence="2" id="KW-1133">Transmembrane helix</keyword>
<keyword evidence="3" id="KW-1185">Reference proteome</keyword>
<evidence type="ECO:0000256" key="1">
    <source>
        <dbReference type="SAM" id="MobiDB-lite"/>
    </source>
</evidence>
<protein>
    <submittedName>
        <fullName evidence="4">Transmembrane protein</fullName>
    </submittedName>
</protein>
<dbReference type="AlphaFoldDB" id="A0A915K1S2"/>
<accession>A0A915K1S2</accession>
<feature type="transmembrane region" description="Helical" evidence="2">
    <location>
        <begin position="85"/>
        <end position="105"/>
    </location>
</feature>
<feature type="transmembrane region" description="Helical" evidence="2">
    <location>
        <begin position="112"/>
        <end position="136"/>
    </location>
</feature>
<name>A0A915K1S2_ROMCU</name>
<evidence type="ECO:0000313" key="4">
    <source>
        <dbReference type="WBParaSite" id="nRc.2.0.1.t32753-RA"/>
    </source>
</evidence>